<feature type="transmembrane region" description="Helical" evidence="1">
    <location>
        <begin position="180"/>
        <end position="196"/>
    </location>
</feature>
<evidence type="ECO:0008006" key="4">
    <source>
        <dbReference type="Google" id="ProtNLM"/>
    </source>
</evidence>
<dbReference type="InterPro" id="IPR013761">
    <property type="entry name" value="SAM/pointed_sf"/>
</dbReference>
<protein>
    <recommendedName>
        <fullName evidence="4">SAM domain-containing protein</fullName>
    </recommendedName>
</protein>
<dbReference type="Gene3D" id="1.10.150.50">
    <property type="entry name" value="Transcription Factor, Ets-1"/>
    <property type="match status" value="1"/>
</dbReference>
<dbReference type="EMBL" id="KK852482">
    <property type="protein sequence ID" value="KDR22878.1"/>
    <property type="molecule type" value="Genomic_DNA"/>
</dbReference>
<keyword evidence="1" id="KW-0812">Transmembrane</keyword>
<gene>
    <name evidence="2" type="ORF">L798_14731</name>
</gene>
<keyword evidence="1" id="KW-0472">Membrane</keyword>
<sequence length="210" mass="23497">MEQESERTSLVTLLSGLNLDEEEIQRFKQENIGLETFVLLSEYDLIEIGIKDRAKREAIMKVVCNLRSGGTKQKQDVTRLGPLSWKDGLTIVANSSQHLELLYGVVKYVRSQQRTHGRRSPVVVGFLDKKWSCSMALLACAAMAASQAECACKEMERLKLRVAGTTVDQKVGQHGNTTRLVSVFLASIVIVSFMLWKTNSLPVHVSVFRL</sequence>
<name>A0A067RIL3_ZOONE</name>
<evidence type="ECO:0000256" key="1">
    <source>
        <dbReference type="SAM" id="Phobius"/>
    </source>
</evidence>
<dbReference type="AlphaFoldDB" id="A0A067RIL3"/>
<reference evidence="2 3" key="1">
    <citation type="journal article" date="2014" name="Nat. Commun.">
        <title>Molecular traces of alternative social organization in a termite genome.</title>
        <authorList>
            <person name="Terrapon N."/>
            <person name="Li C."/>
            <person name="Robertson H.M."/>
            <person name="Ji L."/>
            <person name="Meng X."/>
            <person name="Booth W."/>
            <person name="Chen Z."/>
            <person name="Childers C.P."/>
            <person name="Glastad K.M."/>
            <person name="Gokhale K."/>
            <person name="Gowin J."/>
            <person name="Gronenberg W."/>
            <person name="Hermansen R.A."/>
            <person name="Hu H."/>
            <person name="Hunt B.G."/>
            <person name="Huylmans A.K."/>
            <person name="Khalil S.M."/>
            <person name="Mitchell R.D."/>
            <person name="Munoz-Torres M.C."/>
            <person name="Mustard J.A."/>
            <person name="Pan H."/>
            <person name="Reese J.T."/>
            <person name="Scharf M.E."/>
            <person name="Sun F."/>
            <person name="Vogel H."/>
            <person name="Xiao J."/>
            <person name="Yang W."/>
            <person name="Yang Z."/>
            <person name="Yang Z."/>
            <person name="Zhou J."/>
            <person name="Zhu J."/>
            <person name="Brent C.S."/>
            <person name="Elsik C.G."/>
            <person name="Goodisman M.A."/>
            <person name="Liberles D.A."/>
            <person name="Roe R.M."/>
            <person name="Vargo E.L."/>
            <person name="Vilcinskas A."/>
            <person name="Wang J."/>
            <person name="Bornberg-Bauer E."/>
            <person name="Korb J."/>
            <person name="Zhang G."/>
            <person name="Liebig J."/>
        </authorList>
    </citation>
    <scope>NUCLEOTIDE SEQUENCE [LARGE SCALE GENOMIC DNA]</scope>
    <source>
        <tissue evidence="2">Whole organism</tissue>
    </source>
</reference>
<keyword evidence="3" id="KW-1185">Reference proteome</keyword>
<keyword evidence="1" id="KW-1133">Transmembrane helix</keyword>
<evidence type="ECO:0000313" key="3">
    <source>
        <dbReference type="Proteomes" id="UP000027135"/>
    </source>
</evidence>
<dbReference type="OrthoDB" id="448455at2759"/>
<dbReference type="SUPFAM" id="SSF47769">
    <property type="entry name" value="SAM/Pointed domain"/>
    <property type="match status" value="1"/>
</dbReference>
<dbReference type="Proteomes" id="UP000027135">
    <property type="component" value="Unassembled WGS sequence"/>
</dbReference>
<proteinExistence type="predicted"/>
<organism evidence="2 3">
    <name type="scientific">Zootermopsis nevadensis</name>
    <name type="common">Dampwood termite</name>
    <dbReference type="NCBI Taxonomy" id="136037"/>
    <lineage>
        <taxon>Eukaryota</taxon>
        <taxon>Metazoa</taxon>
        <taxon>Ecdysozoa</taxon>
        <taxon>Arthropoda</taxon>
        <taxon>Hexapoda</taxon>
        <taxon>Insecta</taxon>
        <taxon>Pterygota</taxon>
        <taxon>Neoptera</taxon>
        <taxon>Polyneoptera</taxon>
        <taxon>Dictyoptera</taxon>
        <taxon>Blattodea</taxon>
        <taxon>Blattoidea</taxon>
        <taxon>Termitoidae</taxon>
        <taxon>Termopsidae</taxon>
        <taxon>Zootermopsis</taxon>
    </lineage>
</organism>
<dbReference type="InParanoid" id="A0A067RIL3"/>
<accession>A0A067RIL3</accession>
<evidence type="ECO:0000313" key="2">
    <source>
        <dbReference type="EMBL" id="KDR22878.1"/>
    </source>
</evidence>